<comment type="caution">
    <text evidence="1">The sequence shown here is derived from an EMBL/GenBank/DDBJ whole genome shotgun (WGS) entry which is preliminary data.</text>
</comment>
<proteinExistence type="predicted"/>
<dbReference type="EMBL" id="JACHIP010000009">
    <property type="protein sequence ID" value="MBB5060125.1"/>
    <property type="molecule type" value="Genomic_DNA"/>
</dbReference>
<gene>
    <name evidence="1" type="ORF">HDF16_004861</name>
</gene>
<dbReference type="SUPFAM" id="SSF56954">
    <property type="entry name" value="Outer membrane efflux proteins (OEP)"/>
    <property type="match status" value="1"/>
</dbReference>
<reference evidence="1 2" key="1">
    <citation type="submission" date="2020-08" db="EMBL/GenBank/DDBJ databases">
        <title>Genomic Encyclopedia of Type Strains, Phase IV (KMG-V): Genome sequencing to study the core and pangenomes of soil and plant-associated prokaryotes.</title>
        <authorList>
            <person name="Whitman W."/>
        </authorList>
    </citation>
    <scope>NUCLEOTIDE SEQUENCE [LARGE SCALE GENOMIC DNA]</scope>
    <source>
        <strain evidence="1 2">M8UP14</strain>
    </source>
</reference>
<keyword evidence="2" id="KW-1185">Reference proteome</keyword>
<evidence type="ECO:0000313" key="2">
    <source>
        <dbReference type="Proteomes" id="UP000540989"/>
    </source>
</evidence>
<evidence type="ECO:0000313" key="1">
    <source>
        <dbReference type="EMBL" id="MBB5060125.1"/>
    </source>
</evidence>
<dbReference type="Proteomes" id="UP000540989">
    <property type="component" value="Unassembled WGS sequence"/>
</dbReference>
<dbReference type="Gene3D" id="1.20.1600.10">
    <property type="entry name" value="Outer membrane efflux proteins (OEP)"/>
    <property type="match status" value="1"/>
</dbReference>
<organism evidence="1 2">
    <name type="scientific">Granulicella aggregans</name>
    <dbReference type="NCBI Taxonomy" id="474949"/>
    <lineage>
        <taxon>Bacteria</taxon>
        <taxon>Pseudomonadati</taxon>
        <taxon>Acidobacteriota</taxon>
        <taxon>Terriglobia</taxon>
        <taxon>Terriglobales</taxon>
        <taxon>Acidobacteriaceae</taxon>
        <taxon>Granulicella</taxon>
    </lineage>
</organism>
<accession>A0A7W8E7C9</accession>
<dbReference type="AlphaFoldDB" id="A0A7W8E7C9"/>
<protein>
    <submittedName>
        <fullName evidence="1">Outer membrane protein TolC</fullName>
    </submittedName>
</protein>
<sequence length="69" mass="7477">MAVEGLRQAKDRFDVGVSNAADLIQAQQSAAEAEDNRIASIYAHQVAKLMLIRATGTAEQDYVSYLGVH</sequence>
<name>A0A7W8E7C9_9BACT</name>
<dbReference type="GO" id="GO:0015562">
    <property type="term" value="F:efflux transmembrane transporter activity"/>
    <property type="evidence" value="ECO:0007669"/>
    <property type="project" value="InterPro"/>
</dbReference>